<gene>
    <name evidence="2" type="ORF">A3C16_05685</name>
</gene>
<keyword evidence="1" id="KW-1133">Transmembrane helix</keyword>
<comment type="caution">
    <text evidence="2">The sequence shown here is derived from an EMBL/GenBank/DDBJ whole genome shotgun (WGS) entry which is preliminary data.</text>
</comment>
<keyword evidence="1" id="KW-0812">Transmembrane</keyword>
<dbReference type="Proteomes" id="UP000177811">
    <property type="component" value="Unassembled WGS sequence"/>
</dbReference>
<dbReference type="AlphaFoldDB" id="A0A1G2KY57"/>
<reference evidence="2 3" key="1">
    <citation type="journal article" date="2016" name="Nat. Commun.">
        <title>Thousands of microbial genomes shed light on interconnected biogeochemical processes in an aquifer system.</title>
        <authorList>
            <person name="Anantharaman K."/>
            <person name="Brown C.T."/>
            <person name="Hug L.A."/>
            <person name="Sharon I."/>
            <person name="Castelle C.J."/>
            <person name="Probst A.J."/>
            <person name="Thomas B.C."/>
            <person name="Singh A."/>
            <person name="Wilkins M.J."/>
            <person name="Karaoz U."/>
            <person name="Brodie E.L."/>
            <person name="Williams K.H."/>
            <person name="Hubbard S.S."/>
            <person name="Banfield J.F."/>
        </authorList>
    </citation>
    <scope>NUCLEOTIDE SEQUENCE [LARGE SCALE GENOMIC DNA]</scope>
</reference>
<protein>
    <submittedName>
        <fullName evidence="2">Uncharacterized protein</fullName>
    </submittedName>
</protein>
<organism evidence="2 3">
    <name type="scientific">Candidatus Sungbacteria bacterium RIFCSPHIGHO2_02_FULL_51_29</name>
    <dbReference type="NCBI Taxonomy" id="1802273"/>
    <lineage>
        <taxon>Bacteria</taxon>
        <taxon>Candidatus Sungiibacteriota</taxon>
    </lineage>
</organism>
<feature type="transmembrane region" description="Helical" evidence="1">
    <location>
        <begin position="6"/>
        <end position="23"/>
    </location>
</feature>
<dbReference type="EMBL" id="MHQL01000016">
    <property type="protein sequence ID" value="OHA03389.1"/>
    <property type="molecule type" value="Genomic_DNA"/>
</dbReference>
<keyword evidence="1" id="KW-0472">Membrane</keyword>
<evidence type="ECO:0000313" key="3">
    <source>
        <dbReference type="Proteomes" id="UP000177811"/>
    </source>
</evidence>
<accession>A0A1G2KY57</accession>
<sequence>MNKQTIGVIIVLLFLGVFVFYWFSRTPSVPAGSSVSVPEEGQLVEFEKINNISLDAEFFRDPFFTALKEFPTATGTVHYTPGRANPFIPF</sequence>
<proteinExistence type="predicted"/>
<name>A0A1G2KY57_9BACT</name>
<evidence type="ECO:0000313" key="2">
    <source>
        <dbReference type="EMBL" id="OHA03389.1"/>
    </source>
</evidence>
<evidence type="ECO:0000256" key="1">
    <source>
        <dbReference type="SAM" id="Phobius"/>
    </source>
</evidence>